<keyword evidence="3" id="KW-1185">Reference proteome</keyword>
<dbReference type="InterPro" id="IPR050490">
    <property type="entry name" value="Bact_solute-bd_prot1"/>
</dbReference>
<dbReference type="InterPro" id="IPR006059">
    <property type="entry name" value="SBP"/>
</dbReference>
<dbReference type="Pfam" id="PF01547">
    <property type="entry name" value="SBP_bac_1"/>
    <property type="match status" value="1"/>
</dbReference>
<dbReference type="SUPFAM" id="SSF53850">
    <property type="entry name" value="Periplasmic binding protein-like II"/>
    <property type="match status" value="1"/>
</dbReference>
<sequence>MKKILVSLFILSMAFVLLACSDEEASTKEDVVFGEEDLSFSFYGHYDWMTTDPWAENEATKWIKENLNVEVEPIQSGGKSVEKLNSMIASANLPDVIHLNRGPEVQRLVEADQLVPLDDYIDKYPNIKEWVGEQTLNMLRSEDGHIYQIPNWYSTQPRGNGGWMINKQIYEELGSPKLETFDDLYAYLQQVKDKYPNVVPLEVGESGQGIEMMYTGFGENLSRTFIGNRAYPVGNELKSIFEDPIFEETMIYANKLFKEKLITQDAMTQTMDQVKEKINTGKAAVVFTASTADLGRVGNNSLKAEDPEAGYEMIWPIHKQGVDKKKVWIDDYVTLGWNVNVITKDADNPEAIFAYFDWMVGEEGQRVLFFGPKGLYWDEVDENGYPIPNEKYKADSAEVRGDTMIKFEKFNWAGNTVFIDNAKSEIEYMRPEEERDWTTVAQNEITWKTAKDVTEFTNLSPLPESGEGITAQRVTDIFDETFAKILFAKDKEEVKALIEQARKDAEDVGQDKLLEFQTNKWHENLEKIEQ</sequence>
<comment type="caution">
    <text evidence="2">The sequence shown here is derived from an EMBL/GenBank/DDBJ whole genome shotgun (WGS) entry which is preliminary data.</text>
</comment>
<dbReference type="EMBL" id="QXIR01000011">
    <property type="protein sequence ID" value="RIW34233.1"/>
    <property type="molecule type" value="Genomic_DNA"/>
</dbReference>
<dbReference type="OrthoDB" id="2752887at2"/>
<accession>A0A3A1R1R5</accession>
<dbReference type="AlphaFoldDB" id="A0A3A1R1R5"/>
<reference evidence="2 3" key="1">
    <citation type="submission" date="2018-09" db="EMBL/GenBank/DDBJ databases">
        <title>Bacillus saliacetes sp. nov., isolated from Thai shrimp paste (Ka-pi).</title>
        <authorList>
            <person name="Daroonpunt R."/>
            <person name="Tanasupawat S."/>
            <person name="Yiamsombut S."/>
        </authorList>
    </citation>
    <scope>NUCLEOTIDE SEQUENCE [LARGE SCALE GENOMIC DNA]</scope>
    <source>
        <strain evidence="2 3">SKP7-4</strain>
    </source>
</reference>
<name>A0A3A1R1R5_9BACI</name>
<feature type="chain" id="PRO_5038643972" evidence="1">
    <location>
        <begin position="20"/>
        <end position="530"/>
    </location>
</feature>
<dbReference type="PANTHER" id="PTHR43649">
    <property type="entry name" value="ARABINOSE-BINDING PROTEIN-RELATED"/>
    <property type="match status" value="1"/>
</dbReference>
<evidence type="ECO:0000313" key="3">
    <source>
        <dbReference type="Proteomes" id="UP000265801"/>
    </source>
</evidence>
<protein>
    <submittedName>
        <fullName evidence="2">Extracellular solute-binding protein</fullName>
    </submittedName>
</protein>
<feature type="signal peptide" evidence="1">
    <location>
        <begin position="1"/>
        <end position="19"/>
    </location>
</feature>
<dbReference type="Proteomes" id="UP000265801">
    <property type="component" value="Unassembled WGS sequence"/>
</dbReference>
<organism evidence="2 3">
    <name type="scientific">Bacillus salacetis</name>
    <dbReference type="NCBI Taxonomy" id="2315464"/>
    <lineage>
        <taxon>Bacteria</taxon>
        <taxon>Bacillati</taxon>
        <taxon>Bacillota</taxon>
        <taxon>Bacilli</taxon>
        <taxon>Bacillales</taxon>
        <taxon>Bacillaceae</taxon>
        <taxon>Bacillus</taxon>
    </lineage>
</organism>
<dbReference type="PROSITE" id="PS51257">
    <property type="entry name" value="PROKAR_LIPOPROTEIN"/>
    <property type="match status" value="1"/>
</dbReference>
<dbReference type="RefSeq" id="WP_119546700.1">
    <property type="nucleotide sequence ID" value="NZ_QXIR01000011.1"/>
</dbReference>
<dbReference type="PANTHER" id="PTHR43649:SF17">
    <property type="entry name" value="ABC TRANSPORTER SOLUTE BINDING PROTEIN-SUGAR TRANSPORT"/>
    <property type="match status" value="1"/>
</dbReference>
<keyword evidence="1" id="KW-0732">Signal</keyword>
<gene>
    <name evidence="2" type="ORF">D3H55_09615</name>
</gene>
<proteinExistence type="predicted"/>
<dbReference type="Gene3D" id="3.40.190.10">
    <property type="entry name" value="Periplasmic binding protein-like II"/>
    <property type="match status" value="2"/>
</dbReference>
<evidence type="ECO:0000256" key="1">
    <source>
        <dbReference type="SAM" id="SignalP"/>
    </source>
</evidence>
<evidence type="ECO:0000313" key="2">
    <source>
        <dbReference type="EMBL" id="RIW34233.1"/>
    </source>
</evidence>